<comment type="caution">
    <text evidence="1">The sequence shown here is derived from an EMBL/GenBank/DDBJ whole genome shotgun (WGS) entry which is preliminary data.</text>
</comment>
<evidence type="ECO:0000313" key="1">
    <source>
        <dbReference type="EMBL" id="KAL3529200.1"/>
    </source>
</evidence>
<protein>
    <submittedName>
        <fullName evidence="1">Uncharacterized protein</fullName>
    </submittedName>
</protein>
<sequence>MVEGSVDLGGFGMGGTGMIYELARVKATTATFKKAWDSLYMSFANKSQTRMFSFRDFLGKVSKLVAEYLCEILFLFDELATTRAPISNEELLVKILSGLGSKFCEMYATIRALESLISYE</sequence>
<dbReference type="AlphaFoldDB" id="A0ABD3AFG9"/>
<dbReference type="Proteomes" id="UP001630127">
    <property type="component" value="Unassembled WGS sequence"/>
</dbReference>
<name>A0ABD3AFG9_9GENT</name>
<accession>A0ABD3AFG9</accession>
<evidence type="ECO:0000313" key="2">
    <source>
        <dbReference type="Proteomes" id="UP001630127"/>
    </source>
</evidence>
<gene>
    <name evidence="1" type="ORF">ACH5RR_008522</name>
</gene>
<dbReference type="EMBL" id="JBJUIK010000004">
    <property type="protein sequence ID" value="KAL3529200.1"/>
    <property type="molecule type" value="Genomic_DNA"/>
</dbReference>
<dbReference type="PANTHER" id="PTHR47481:SF21">
    <property type="entry name" value="BASIC-LEUCINE ZIPPER TRANSCRIPTION FACTOR Q-RELATED"/>
    <property type="match status" value="1"/>
</dbReference>
<proteinExistence type="predicted"/>
<reference evidence="1 2" key="1">
    <citation type="submission" date="2024-11" db="EMBL/GenBank/DDBJ databases">
        <title>A near-complete genome assembly of Cinchona calisaya.</title>
        <authorList>
            <person name="Lian D.C."/>
            <person name="Zhao X.W."/>
            <person name="Wei L."/>
        </authorList>
    </citation>
    <scope>NUCLEOTIDE SEQUENCE [LARGE SCALE GENOMIC DNA]</scope>
    <source>
        <tissue evidence="1">Nenye</tissue>
    </source>
</reference>
<keyword evidence="2" id="KW-1185">Reference proteome</keyword>
<organism evidence="1 2">
    <name type="scientific">Cinchona calisaya</name>
    <dbReference type="NCBI Taxonomy" id="153742"/>
    <lineage>
        <taxon>Eukaryota</taxon>
        <taxon>Viridiplantae</taxon>
        <taxon>Streptophyta</taxon>
        <taxon>Embryophyta</taxon>
        <taxon>Tracheophyta</taxon>
        <taxon>Spermatophyta</taxon>
        <taxon>Magnoliopsida</taxon>
        <taxon>eudicotyledons</taxon>
        <taxon>Gunneridae</taxon>
        <taxon>Pentapetalae</taxon>
        <taxon>asterids</taxon>
        <taxon>lamiids</taxon>
        <taxon>Gentianales</taxon>
        <taxon>Rubiaceae</taxon>
        <taxon>Cinchonoideae</taxon>
        <taxon>Cinchoneae</taxon>
        <taxon>Cinchona</taxon>
    </lineage>
</organism>
<dbReference type="PANTHER" id="PTHR47481">
    <property type="match status" value="1"/>
</dbReference>